<dbReference type="InterPro" id="IPR041492">
    <property type="entry name" value="HAD_2"/>
</dbReference>
<dbReference type="SUPFAM" id="SSF56784">
    <property type="entry name" value="HAD-like"/>
    <property type="match status" value="1"/>
</dbReference>
<keyword evidence="2" id="KW-1185">Reference proteome</keyword>
<protein>
    <submittedName>
        <fullName evidence="1">HAD superfamily hydrolase</fullName>
    </submittedName>
</protein>
<dbReference type="InterPro" id="IPR023198">
    <property type="entry name" value="PGP-like_dom2"/>
</dbReference>
<comment type="caution">
    <text evidence="1">The sequence shown here is derived from an EMBL/GenBank/DDBJ whole genome shotgun (WGS) entry which is preliminary data.</text>
</comment>
<evidence type="ECO:0000313" key="2">
    <source>
        <dbReference type="Proteomes" id="UP000029228"/>
    </source>
</evidence>
<dbReference type="PANTHER" id="PTHR43611">
    <property type="entry name" value="ALPHA-D-GLUCOSE 1-PHOSPHATE PHOSPHATASE"/>
    <property type="match status" value="1"/>
</dbReference>
<organism evidence="1 2">
    <name type="scientific">Vibrio maritimus</name>
    <dbReference type="NCBI Taxonomy" id="990268"/>
    <lineage>
        <taxon>Bacteria</taxon>
        <taxon>Pseudomonadati</taxon>
        <taxon>Pseudomonadota</taxon>
        <taxon>Gammaproteobacteria</taxon>
        <taxon>Vibrionales</taxon>
        <taxon>Vibrionaceae</taxon>
        <taxon>Vibrio</taxon>
    </lineage>
</organism>
<dbReference type="AlphaFoldDB" id="A0A090RU09"/>
<gene>
    <name evidence="1" type="ORF">JCM19235_2209</name>
</gene>
<dbReference type="SFLD" id="SFLDG01129">
    <property type="entry name" value="C1.5:_HAD__Beta-PGM__Phosphata"/>
    <property type="match status" value="1"/>
</dbReference>
<sequence length="206" mass="23216">MNSISIKNVVFDVGNVIVRWSPIEIVNLTFGTLGDESKELATRIFQSETWLNINKGLLTEQQAKALYQTTLGLSTTECDRLFYYVKETQILLFGTLDLINALKQAGYRIFALTDNVNEIVAHLKQRYDFWPLFEHATISSELGFLKPSNDIYQSLLTHNGLIAEETVFLDDMPYNVEGAKNNGMHAIQFADAEQATGALRELGLTF</sequence>
<dbReference type="InterPro" id="IPR036412">
    <property type="entry name" value="HAD-like_sf"/>
</dbReference>
<dbReference type="Gene3D" id="1.10.150.240">
    <property type="entry name" value="Putative phosphatase, domain 2"/>
    <property type="match status" value="1"/>
</dbReference>
<dbReference type="GO" id="GO:0016787">
    <property type="term" value="F:hydrolase activity"/>
    <property type="evidence" value="ECO:0007669"/>
    <property type="project" value="UniProtKB-KW"/>
</dbReference>
<dbReference type="CDD" id="cd02603">
    <property type="entry name" value="HAD_sEH-N_like"/>
    <property type="match status" value="1"/>
</dbReference>
<dbReference type="PANTHER" id="PTHR43611:SF3">
    <property type="entry name" value="FLAVIN MONONUCLEOTIDE HYDROLASE 1, CHLOROPLATIC"/>
    <property type="match status" value="1"/>
</dbReference>
<dbReference type="Gene3D" id="3.40.50.1000">
    <property type="entry name" value="HAD superfamily/HAD-like"/>
    <property type="match status" value="1"/>
</dbReference>
<dbReference type="InterPro" id="IPR023214">
    <property type="entry name" value="HAD_sf"/>
</dbReference>
<proteinExistence type="predicted"/>
<keyword evidence="1" id="KW-0378">Hydrolase</keyword>
<dbReference type="InterPro" id="IPR006439">
    <property type="entry name" value="HAD-SF_hydro_IA"/>
</dbReference>
<accession>A0A090RU09</accession>
<reference evidence="1 2" key="2">
    <citation type="submission" date="2014-09" db="EMBL/GenBank/DDBJ databases">
        <authorList>
            <consortium name="NBRP consortium"/>
            <person name="Sawabe T."/>
            <person name="Meirelles P."/>
            <person name="Nakanishi M."/>
            <person name="Sayaka M."/>
            <person name="Hattori M."/>
            <person name="Ohkuma M."/>
        </authorList>
    </citation>
    <scope>NUCLEOTIDE SEQUENCE [LARGE SCALE GENOMIC DNA]</scope>
    <source>
        <strain evidence="2">JCM19235</strain>
    </source>
</reference>
<dbReference type="EMBL" id="BBMR01000003">
    <property type="protein sequence ID" value="GAL18786.1"/>
    <property type="molecule type" value="Genomic_DNA"/>
</dbReference>
<dbReference type="OrthoDB" id="9797415at2"/>
<dbReference type="Pfam" id="PF13419">
    <property type="entry name" value="HAD_2"/>
    <property type="match status" value="1"/>
</dbReference>
<evidence type="ECO:0000313" key="1">
    <source>
        <dbReference type="EMBL" id="GAL18786.1"/>
    </source>
</evidence>
<dbReference type="PRINTS" id="PR00413">
    <property type="entry name" value="HADHALOGNASE"/>
</dbReference>
<dbReference type="STRING" id="990268.JCM19235_2209"/>
<dbReference type="SFLD" id="SFLDS00003">
    <property type="entry name" value="Haloacid_Dehalogenase"/>
    <property type="match status" value="1"/>
</dbReference>
<dbReference type="NCBIfam" id="TIGR01509">
    <property type="entry name" value="HAD-SF-IA-v3"/>
    <property type="match status" value="1"/>
</dbReference>
<reference evidence="1 2" key="1">
    <citation type="submission" date="2014-09" db="EMBL/GenBank/DDBJ databases">
        <title>Vibrio maritimus JCM 19235. (C45) whole genome shotgun sequence.</title>
        <authorList>
            <person name="Sawabe T."/>
            <person name="Meirelles P."/>
            <person name="Nakanishi M."/>
            <person name="Sayaka M."/>
            <person name="Hattori M."/>
            <person name="Ohkuma M."/>
        </authorList>
    </citation>
    <scope>NUCLEOTIDE SEQUENCE [LARGE SCALE GENOMIC DNA]</scope>
    <source>
        <strain evidence="2">JCM19235</strain>
    </source>
</reference>
<dbReference type="Proteomes" id="UP000029228">
    <property type="component" value="Unassembled WGS sequence"/>
</dbReference>
<name>A0A090RU09_9VIBR</name>